<sequence>MSLTASQGSGGHWRKAQTDLHVSGAGRCQPLRIIGGDLKPPDDEAEYFDQFLKTKTTAEPEFAFEETTTGNGTEESPYEVRHTPTKSILGFMGDNDEVNLLENITDYRLLVEQLFPQRAITAGPSEQDNAFETRLIVSCSNFGNFSNSRERWWHVAIANCDEKHHTRKKTKRPPEAMCPSRKRAVPLEPRKGDLGQITRNKRNKRTGQSSKVSVVRFWGLCEGLGDANMAKGESSSPSVSELSL</sequence>
<evidence type="ECO:0000313" key="2">
    <source>
        <dbReference type="EnsemblMetazoa" id="AMEM005472-PA"/>
    </source>
</evidence>
<feature type="compositionally biased region" description="Low complexity" evidence="1">
    <location>
        <begin position="233"/>
        <end position="244"/>
    </location>
</feature>
<accession>A0A182UXR7</accession>
<dbReference type="EnsemblMetazoa" id="AMEM005472-RA">
    <property type="protein sequence ID" value="AMEM005472-PA"/>
    <property type="gene ID" value="AMEM005472"/>
</dbReference>
<dbReference type="AlphaFoldDB" id="A0A182UXR7"/>
<dbReference type="VEuPathDB" id="VectorBase:AMEM21_007322"/>
<keyword evidence="3" id="KW-1185">Reference proteome</keyword>
<evidence type="ECO:0000313" key="3">
    <source>
        <dbReference type="Proteomes" id="UP000075903"/>
    </source>
</evidence>
<organism evidence="2 3">
    <name type="scientific">Anopheles merus</name>
    <name type="common">Mosquito</name>
    <dbReference type="NCBI Taxonomy" id="30066"/>
    <lineage>
        <taxon>Eukaryota</taxon>
        <taxon>Metazoa</taxon>
        <taxon>Ecdysozoa</taxon>
        <taxon>Arthropoda</taxon>
        <taxon>Hexapoda</taxon>
        <taxon>Insecta</taxon>
        <taxon>Pterygota</taxon>
        <taxon>Neoptera</taxon>
        <taxon>Endopterygota</taxon>
        <taxon>Diptera</taxon>
        <taxon>Nematocera</taxon>
        <taxon>Culicoidea</taxon>
        <taxon>Culicidae</taxon>
        <taxon>Anophelinae</taxon>
        <taxon>Anopheles</taxon>
    </lineage>
</organism>
<name>A0A182UXR7_ANOME</name>
<dbReference type="VEuPathDB" id="VectorBase:AMEM005472"/>
<proteinExistence type="predicted"/>
<feature type="region of interest" description="Disordered" evidence="1">
    <location>
        <begin position="164"/>
        <end position="210"/>
    </location>
</feature>
<evidence type="ECO:0000256" key="1">
    <source>
        <dbReference type="SAM" id="MobiDB-lite"/>
    </source>
</evidence>
<dbReference type="STRING" id="30066.A0A182UXR7"/>
<dbReference type="Proteomes" id="UP000075903">
    <property type="component" value="Unassembled WGS sequence"/>
</dbReference>
<reference evidence="2" key="1">
    <citation type="submission" date="2020-05" db="UniProtKB">
        <authorList>
            <consortium name="EnsemblMetazoa"/>
        </authorList>
    </citation>
    <scope>IDENTIFICATION</scope>
    <source>
        <strain evidence="2">MAF</strain>
    </source>
</reference>
<feature type="region of interest" description="Disordered" evidence="1">
    <location>
        <begin position="225"/>
        <end position="244"/>
    </location>
</feature>
<protein>
    <submittedName>
        <fullName evidence="2">Uncharacterized protein</fullName>
    </submittedName>
</protein>